<protein>
    <submittedName>
        <fullName evidence="2">Uncharacterized protein</fullName>
    </submittedName>
</protein>
<accession>A0AA39JD99</accession>
<name>A0AA39JD99_ARMTA</name>
<feature type="compositionally biased region" description="Basic residues" evidence="1">
    <location>
        <begin position="1"/>
        <end position="11"/>
    </location>
</feature>
<organism evidence="2 3">
    <name type="scientific">Armillaria tabescens</name>
    <name type="common">Ringless honey mushroom</name>
    <name type="synonym">Agaricus tabescens</name>
    <dbReference type="NCBI Taxonomy" id="1929756"/>
    <lineage>
        <taxon>Eukaryota</taxon>
        <taxon>Fungi</taxon>
        <taxon>Dikarya</taxon>
        <taxon>Basidiomycota</taxon>
        <taxon>Agaricomycotina</taxon>
        <taxon>Agaricomycetes</taxon>
        <taxon>Agaricomycetidae</taxon>
        <taxon>Agaricales</taxon>
        <taxon>Marasmiineae</taxon>
        <taxon>Physalacriaceae</taxon>
        <taxon>Desarmillaria</taxon>
    </lineage>
</organism>
<dbReference type="Proteomes" id="UP001175211">
    <property type="component" value="Unassembled WGS sequence"/>
</dbReference>
<gene>
    <name evidence="2" type="ORF">EV420DRAFT_1650412</name>
</gene>
<feature type="compositionally biased region" description="Polar residues" evidence="1">
    <location>
        <begin position="65"/>
        <end position="85"/>
    </location>
</feature>
<sequence>MAKTYKRKREQRRPEERDEREQTRLEKREEGRGRRIRTHRNDVSPSRSAIFPDHEPVGSEEDFNEQTYVGSSTSGASDGGNQTALSNNVLDQIPLQHVPRLHCMAKSSSLFFALSTARQQ</sequence>
<evidence type="ECO:0000256" key="1">
    <source>
        <dbReference type="SAM" id="MobiDB-lite"/>
    </source>
</evidence>
<evidence type="ECO:0000313" key="3">
    <source>
        <dbReference type="Proteomes" id="UP001175211"/>
    </source>
</evidence>
<comment type="caution">
    <text evidence="2">The sequence shown here is derived from an EMBL/GenBank/DDBJ whole genome shotgun (WGS) entry which is preliminary data.</text>
</comment>
<keyword evidence="3" id="KW-1185">Reference proteome</keyword>
<dbReference type="GeneID" id="85361991"/>
<proteinExistence type="predicted"/>
<dbReference type="EMBL" id="JAUEPS010000075">
    <property type="protein sequence ID" value="KAK0440662.1"/>
    <property type="molecule type" value="Genomic_DNA"/>
</dbReference>
<dbReference type="RefSeq" id="XP_060323670.1">
    <property type="nucleotide sequence ID" value="XM_060478443.1"/>
</dbReference>
<feature type="compositionally biased region" description="Basic and acidic residues" evidence="1">
    <location>
        <begin position="12"/>
        <end position="33"/>
    </location>
</feature>
<feature type="region of interest" description="Disordered" evidence="1">
    <location>
        <begin position="1"/>
        <end position="85"/>
    </location>
</feature>
<evidence type="ECO:0000313" key="2">
    <source>
        <dbReference type="EMBL" id="KAK0440662.1"/>
    </source>
</evidence>
<dbReference type="AlphaFoldDB" id="A0AA39JD99"/>
<reference evidence="2" key="1">
    <citation type="submission" date="2023-06" db="EMBL/GenBank/DDBJ databases">
        <authorList>
            <consortium name="Lawrence Berkeley National Laboratory"/>
            <person name="Ahrendt S."/>
            <person name="Sahu N."/>
            <person name="Indic B."/>
            <person name="Wong-Bajracharya J."/>
            <person name="Merenyi Z."/>
            <person name="Ke H.-M."/>
            <person name="Monk M."/>
            <person name="Kocsube S."/>
            <person name="Drula E."/>
            <person name="Lipzen A."/>
            <person name="Balint B."/>
            <person name="Henrissat B."/>
            <person name="Andreopoulos B."/>
            <person name="Martin F.M."/>
            <person name="Harder C.B."/>
            <person name="Rigling D."/>
            <person name="Ford K.L."/>
            <person name="Foster G.D."/>
            <person name="Pangilinan J."/>
            <person name="Papanicolaou A."/>
            <person name="Barry K."/>
            <person name="LaButti K."/>
            <person name="Viragh M."/>
            <person name="Koriabine M."/>
            <person name="Yan M."/>
            <person name="Riley R."/>
            <person name="Champramary S."/>
            <person name="Plett K.L."/>
            <person name="Tsai I.J."/>
            <person name="Slot J."/>
            <person name="Sipos G."/>
            <person name="Plett J."/>
            <person name="Nagy L.G."/>
            <person name="Grigoriev I.V."/>
        </authorList>
    </citation>
    <scope>NUCLEOTIDE SEQUENCE</scope>
    <source>
        <strain evidence="2">CCBAS 213</strain>
    </source>
</reference>